<sequence>MADARTLLQSSRAARRITHPYARYTDSGKLLCSLCDAIVKSESSWNGHLKTAEHAKRALRAAEALKARNSKKRKAGSEDEEDTRKRVRGTDDSDEDEEQGARAAQIPRIEVSEEPDRDDPMAARTSEQDIAVAAPTIQTVDSGIENDPEWLELQQMLNTTAADPKSSADVYANATISAAPMTAEELAAQAREEQSTQRGRREAELEEEKEDAQEALQVEFEEMDELEARVRKLREKREALRPGSATVAQADVTMVRDDLFANRTDDEAAAGNVVMVPEVVPEEDEDDDDADLDDWNFGAD</sequence>
<feature type="compositionally biased region" description="Acidic residues" evidence="6">
    <location>
        <begin position="204"/>
        <end position="213"/>
    </location>
</feature>
<dbReference type="GO" id="GO:0003676">
    <property type="term" value="F:nucleic acid binding"/>
    <property type="evidence" value="ECO:0007669"/>
    <property type="project" value="InterPro"/>
</dbReference>
<dbReference type="PANTHER" id="PTHR13278:SF0">
    <property type="entry name" value="ZINC FINGER PROTEIN 830"/>
    <property type="match status" value="1"/>
</dbReference>
<feature type="region of interest" description="Disordered" evidence="6">
    <location>
        <begin position="186"/>
        <end position="213"/>
    </location>
</feature>
<dbReference type="EMBL" id="NKHZ01000081">
    <property type="protein sequence ID" value="PNS15081.1"/>
    <property type="molecule type" value="Genomic_DNA"/>
</dbReference>
<evidence type="ECO:0000256" key="3">
    <source>
        <dbReference type="ARBA" id="ARBA00022771"/>
    </source>
</evidence>
<dbReference type="GO" id="GO:0044773">
    <property type="term" value="P:mitotic DNA damage checkpoint signaling"/>
    <property type="evidence" value="ECO:0007669"/>
    <property type="project" value="TreeGrafter"/>
</dbReference>
<evidence type="ECO:0000256" key="2">
    <source>
        <dbReference type="ARBA" id="ARBA00022723"/>
    </source>
</evidence>
<keyword evidence="9" id="KW-1185">Reference proteome</keyword>
<keyword evidence="4" id="KW-0862">Zinc</keyword>
<evidence type="ECO:0000256" key="1">
    <source>
        <dbReference type="ARBA" id="ARBA00004123"/>
    </source>
</evidence>
<dbReference type="GO" id="GO:0033260">
    <property type="term" value="P:nuclear DNA replication"/>
    <property type="evidence" value="ECO:0007669"/>
    <property type="project" value="TreeGrafter"/>
</dbReference>
<keyword evidence="2" id="KW-0479">Metal-binding</keyword>
<keyword evidence="3" id="KW-0863">Zinc-finger</keyword>
<dbReference type="PANTHER" id="PTHR13278">
    <property type="entry name" value="ZINC FINGER PROTEIN 830"/>
    <property type="match status" value="1"/>
</dbReference>
<proteinExistence type="predicted"/>
<feature type="compositionally biased region" description="Basic and acidic residues" evidence="6">
    <location>
        <begin position="82"/>
        <end position="91"/>
    </location>
</feature>
<feature type="region of interest" description="Disordered" evidence="6">
    <location>
        <begin position="276"/>
        <end position="300"/>
    </location>
</feature>
<evidence type="ECO:0000256" key="4">
    <source>
        <dbReference type="ARBA" id="ARBA00022833"/>
    </source>
</evidence>
<organism evidence="8 9">
    <name type="scientific">Sphaceloma murrayae</name>
    <dbReference type="NCBI Taxonomy" id="2082308"/>
    <lineage>
        <taxon>Eukaryota</taxon>
        <taxon>Fungi</taxon>
        <taxon>Dikarya</taxon>
        <taxon>Ascomycota</taxon>
        <taxon>Pezizomycotina</taxon>
        <taxon>Dothideomycetes</taxon>
        <taxon>Dothideomycetidae</taxon>
        <taxon>Myriangiales</taxon>
        <taxon>Elsinoaceae</taxon>
        <taxon>Sphaceloma</taxon>
    </lineage>
</organism>
<evidence type="ECO:0000313" key="9">
    <source>
        <dbReference type="Proteomes" id="UP000243797"/>
    </source>
</evidence>
<dbReference type="InParanoid" id="A0A2K1QJF4"/>
<gene>
    <name evidence="8" type="ORF">CAC42_2310</name>
</gene>
<protein>
    <recommendedName>
        <fullName evidence="7">U1-type domain-containing protein</fullName>
    </recommendedName>
</protein>
<dbReference type="Proteomes" id="UP000243797">
    <property type="component" value="Unassembled WGS sequence"/>
</dbReference>
<comment type="subcellular location">
    <subcellularLocation>
        <location evidence="1">Nucleus</location>
    </subcellularLocation>
</comment>
<dbReference type="InterPro" id="IPR003604">
    <property type="entry name" value="Matrin/U1-like-C_Znf_C2H2"/>
</dbReference>
<keyword evidence="5" id="KW-0539">Nucleus</keyword>
<dbReference type="STRING" id="2082308.A0A2K1QJF4"/>
<accession>A0A2K1QJF4</accession>
<feature type="domain" description="U1-type" evidence="7">
    <location>
        <begin position="27"/>
        <end position="61"/>
    </location>
</feature>
<dbReference type="GO" id="GO:0033314">
    <property type="term" value="P:mitotic DNA replication checkpoint signaling"/>
    <property type="evidence" value="ECO:0007669"/>
    <property type="project" value="TreeGrafter"/>
</dbReference>
<dbReference type="InterPro" id="IPR040050">
    <property type="entry name" value="ZNF830-like"/>
</dbReference>
<feature type="region of interest" description="Disordered" evidence="6">
    <location>
        <begin position="65"/>
        <end position="128"/>
    </location>
</feature>
<evidence type="ECO:0000313" key="8">
    <source>
        <dbReference type="EMBL" id="PNS15081.1"/>
    </source>
</evidence>
<dbReference type="GO" id="GO:0005681">
    <property type="term" value="C:spliceosomal complex"/>
    <property type="evidence" value="ECO:0007669"/>
    <property type="project" value="InterPro"/>
</dbReference>
<feature type="compositionally biased region" description="Basic and acidic residues" evidence="6">
    <location>
        <begin position="190"/>
        <end position="203"/>
    </location>
</feature>
<name>A0A2K1QJF4_9PEZI</name>
<feature type="compositionally biased region" description="Acidic residues" evidence="6">
    <location>
        <begin position="280"/>
        <end position="294"/>
    </location>
</feature>
<evidence type="ECO:0000259" key="7">
    <source>
        <dbReference type="SMART" id="SM00451"/>
    </source>
</evidence>
<reference evidence="8 9" key="1">
    <citation type="submission" date="2017-06" db="EMBL/GenBank/DDBJ databases">
        <title>Draft genome sequence of a variant of Elsinoe murrayae.</title>
        <authorList>
            <person name="Cheng Q."/>
        </authorList>
    </citation>
    <scope>NUCLEOTIDE SEQUENCE [LARGE SCALE GENOMIC DNA]</scope>
    <source>
        <strain evidence="8 9">CQ-2017a</strain>
    </source>
</reference>
<dbReference type="OrthoDB" id="77607at2759"/>
<dbReference type="GO" id="GO:0008270">
    <property type="term" value="F:zinc ion binding"/>
    <property type="evidence" value="ECO:0007669"/>
    <property type="project" value="UniProtKB-KW"/>
</dbReference>
<dbReference type="AlphaFoldDB" id="A0A2K1QJF4"/>
<comment type="caution">
    <text evidence="8">The sequence shown here is derived from an EMBL/GenBank/DDBJ whole genome shotgun (WGS) entry which is preliminary data.</text>
</comment>
<evidence type="ECO:0000256" key="6">
    <source>
        <dbReference type="SAM" id="MobiDB-lite"/>
    </source>
</evidence>
<evidence type="ECO:0000256" key="5">
    <source>
        <dbReference type="ARBA" id="ARBA00023242"/>
    </source>
</evidence>
<dbReference type="GO" id="GO:0016607">
    <property type="term" value="C:nuclear speck"/>
    <property type="evidence" value="ECO:0007669"/>
    <property type="project" value="UniProtKB-SubCell"/>
</dbReference>
<dbReference type="SMART" id="SM00451">
    <property type="entry name" value="ZnF_U1"/>
    <property type="match status" value="1"/>
</dbReference>